<sequence length="300" mass="33169">MLLEQRHRPFMVILELMQNFENSDVAEVAFNLLADMKIEDYGLPNTSSILENNSRPSIIHFAMGLLRCIAAGALLWLQFLVLCPLVSSQGILTEDEAVYHPPKPAKTQVATPNDPFATLIRSAVHDSVPIEALLDRIPVNESIRGVHYLGFLAVKKGLLEGLSDVSQRGRPLCHADNFGGLASSTVLFSWPRVRATFSVRAYISGIRVFGLAGVEFKPVFVETEIQETAVLRFEPSPVRVLRVTVSALKGFNQTRARLQKRLAHASRKALRHFLAAEVRRALVASLERAANDVSFGDSLC</sequence>
<reference evidence="1 2" key="1">
    <citation type="journal article" date="2020" name="Cell">
        <title>Large-Scale Comparative Analyses of Tick Genomes Elucidate Their Genetic Diversity and Vector Capacities.</title>
        <authorList>
            <consortium name="Tick Genome and Microbiome Consortium (TIGMIC)"/>
            <person name="Jia N."/>
            <person name="Wang J."/>
            <person name="Shi W."/>
            <person name="Du L."/>
            <person name="Sun Y."/>
            <person name="Zhan W."/>
            <person name="Jiang J.F."/>
            <person name="Wang Q."/>
            <person name="Zhang B."/>
            <person name="Ji P."/>
            <person name="Bell-Sakyi L."/>
            <person name="Cui X.M."/>
            <person name="Yuan T.T."/>
            <person name="Jiang B.G."/>
            <person name="Yang W.F."/>
            <person name="Lam T.T."/>
            <person name="Chang Q.C."/>
            <person name="Ding S.J."/>
            <person name="Wang X.J."/>
            <person name="Zhu J.G."/>
            <person name="Ruan X.D."/>
            <person name="Zhao L."/>
            <person name="Wei J.T."/>
            <person name="Ye R.Z."/>
            <person name="Que T.C."/>
            <person name="Du C.H."/>
            <person name="Zhou Y.H."/>
            <person name="Cheng J.X."/>
            <person name="Dai P.F."/>
            <person name="Guo W.B."/>
            <person name="Han X.H."/>
            <person name="Huang E.J."/>
            <person name="Li L.F."/>
            <person name="Wei W."/>
            <person name="Gao Y.C."/>
            <person name="Liu J.Z."/>
            <person name="Shao H.Z."/>
            <person name="Wang X."/>
            <person name="Wang C.C."/>
            <person name="Yang T.C."/>
            <person name="Huo Q.B."/>
            <person name="Li W."/>
            <person name="Chen H.Y."/>
            <person name="Chen S.E."/>
            <person name="Zhou L.G."/>
            <person name="Ni X.B."/>
            <person name="Tian J.H."/>
            <person name="Sheng Y."/>
            <person name="Liu T."/>
            <person name="Pan Y.S."/>
            <person name="Xia L.Y."/>
            <person name="Li J."/>
            <person name="Zhao F."/>
            <person name="Cao W.C."/>
        </authorList>
    </citation>
    <scope>NUCLEOTIDE SEQUENCE [LARGE SCALE GENOMIC DNA]</scope>
    <source>
        <strain evidence="1">Iper-2018</strain>
    </source>
</reference>
<accession>A0AC60NZ99</accession>
<evidence type="ECO:0000313" key="1">
    <source>
        <dbReference type="EMBL" id="KAG0412412.1"/>
    </source>
</evidence>
<gene>
    <name evidence="1" type="ORF">HPB47_010423</name>
</gene>
<comment type="caution">
    <text evidence="1">The sequence shown here is derived from an EMBL/GenBank/DDBJ whole genome shotgun (WGS) entry which is preliminary data.</text>
</comment>
<evidence type="ECO:0000313" key="2">
    <source>
        <dbReference type="Proteomes" id="UP000805193"/>
    </source>
</evidence>
<keyword evidence="2" id="KW-1185">Reference proteome</keyword>
<name>A0AC60NZ99_IXOPE</name>
<protein>
    <submittedName>
        <fullName evidence="1">Uncharacterized protein</fullName>
    </submittedName>
</protein>
<organism evidence="1 2">
    <name type="scientific">Ixodes persulcatus</name>
    <name type="common">Taiga tick</name>
    <dbReference type="NCBI Taxonomy" id="34615"/>
    <lineage>
        <taxon>Eukaryota</taxon>
        <taxon>Metazoa</taxon>
        <taxon>Ecdysozoa</taxon>
        <taxon>Arthropoda</taxon>
        <taxon>Chelicerata</taxon>
        <taxon>Arachnida</taxon>
        <taxon>Acari</taxon>
        <taxon>Parasitiformes</taxon>
        <taxon>Ixodida</taxon>
        <taxon>Ixodoidea</taxon>
        <taxon>Ixodidae</taxon>
        <taxon>Ixodinae</taxon>
        <taxon>Ixodes</taxon>
    </lineage>
</organism>
<proteinExistence type="predicted"/>
<dbReference type="EMBL" id="JABSTQ010011348">
    <property type="protein sequence ID" value="KAG0412412.1"/>
    <property type="molecule type" value="Genomic_DNA"/>
</dbReference>
<dbReference type="Proteomes" id="UP000805193">
    <property type="component" value="Unassembled WGS sequence"/>
</dbReference>